<evidence type="ECO:0000313" key="2">
    <source>
        <dbReference type="EMBL" id="KXJ93073.1"/>
    </source>
</evidence>
<reference evidence="3" key="1">
    <citation type="submission" date="2016-02" db="EMBL/GenBank/DDBJ databases">
        <title>Draft genome sequence of Microdochium bolleyi, a fungal endophyte of beachgrass.</title>
        <authorList>
            <consortium name="DOE Joint Genome Institute"/>
            <person name="David A.S."/>
            <person name="May G."/>
            <person name="Haridas S."/>
            <person name="Lim J."/>
            <person name="Wang M."/>
            <person name="Labutti K."/>
            <person name="Lipzen A."/>
            <person name="Barry K."/>
            <person name="Grigoriev I.V."/>
        </authorList>
    </citation>
    <scope>NUCLEOTIDE SEQUENCE [LARGE SCALE GENOMIC DNA]</scope>
    <source>
        <strain evidence="3">J235TASD1</strain>
    </source>
</reference>
<dbReference type="Proteomes" id="UP000070501">
    <property type="component" value="Unassembled WGS sequence"/>
</dbReference>
<keyword evidence="1" id="KW-0812">Transmembrane</keyword>
<evidence type="ECO:0000313" key="3">
    <source>
        <dbReference type="Proteomes" id="UP000070501"/>
    </source>
</evidence>
<keyword evidence="1" id="KW-0472">Membrane</keyword>
<name>A0A136J7C5_9PEZI</name>
<protein>
    <submittedName>
        <fullName evidence="2">Uncharacterized protein</fullName>
    </submittedName>
</protein>
<accession>A0A136J7C5</accession>
<dbReference type="EMBL" id="KQ964248">
    <property type="protein sequence ID" value="KXJ93073.1"/>
    <property type="molecule type" value="Genomic_DNA"/>
</dbReference>
<dbReference type="AlphaFoldDB" id="A0A136J7C5"/>
<feature type="transmembrane region" description="Helical" evidence="1">
    <location>
        <begin position="65"/>
        <end position="85"/>
    </location>
</feature>
<sequence length="107" mass="12013">MFTTLVRIVGVLSSSLLSGNILSSRVFLVRFSHCACLAAFPNRFQERGQQKCSRVGAQKDIQRHLSFLLIYPCSVLLLLPIHSYSSRLAEHNLMYALAPPHSSFSDF</sequence>
<gene>
    <name evidence="2" type="ORF">Micbo1qcDRAFT_53053</name>
</gene>
<evidence type="ECO:0000256" key="1">
    <source>
        <dbReference type="SAM" id="Phobius"/>
    </source>
</evidence>
<keyword evidence="1" id="KW-1133">Transmembrane helix</keyword>
<proteinExistence type="predicted"/>
<keyword evidence="3" id="KW-1185">Reference proteome</keyword>
<dbReference type="InParanoid" id="A0A136J7C5"/>
<organism evidence="2 3">
    <name type="scientific">Microdochium bolleyi</name>
    <dbReference type="NCBI Taxonomy" id="196109"/>
    <lineage>
        <taxon>Eukaryota</taxon>
        <taxon>Fungi</taxon>
        <taxon>Dikarya</taxon>
        <taxon>Ascomycota</taxon>
        <taxon>Pezizomycotina</taxon>
        <taxon>Sordariomycetes</taxon>
        <taxon>Xylariomycetidae</taxon>
        <taxon>Xylariales</taxon>
        <taxon>Microdochiaceae</taxon>
        <taxon>Microdochium</taxon>
    </lineage>
</organism>